<name>A0A919NT10_9ACTN</name>
<keyword evidence="1" id="KW-0418">Kinase</keyword>
<dbReference type="Pfam" id="PF13581">
    <property type="entry name" value="HATPase_c_2"/>
    <property type="match status" value="1"/>
</dbReference>
<evidence type="ECO:0000313" key="5">
    <source>
        <dbReference type="Proteomes" id="UP000623608"/>
    </source>
</evidence>
<dbReference type="InterPro" id="IPR003594">
    <property type="entry name" value="HATPase_dom"/>
</dbReference>
<dbReference type="InterPro" id="IPR050267">
    <property type="entry name" value="Anti-sigma-factor_SerPK"/>
</dbReference>
<dbReference type="PANTHER" id="PTHR35526">
    <property type="entry name" value="ANTI-SIGMA-F FACTOR RSBW-RELATED"/>
    <property type="match status" value="1"/>
</dbReference>
<protein>
    <recommendedName>
        <fullName evidence="3">Histidine kinase/HSP90-like ATPase domain-containing protein</fullName>
    </recommendedName>
</protein>
<keyword evidence="5" id="KW-1185">Reference proteome</keyword>
<keyword evidence="1" id="KW-0808">Transferase</keyword>
<evidence type="ECO:0000256" key="2">
    <source>
        <dbReference type="SAM" id="MobiDB-lite"/>
    </source>
</evidence>
<dbReference type="InterPro" id="IPR036890">
    <property type="entry name" value="HATPase_C_sf"/>
</dbReference>
<proteinExistence type="predicted"/>
<feature type="region of interest" description="Disordered" evidence="2">
    <location>
        <begin position="1"/>
        <end position="25"/>
    </location>
</feature>
<sequence length="168" mass="17697">MPESRRPACADLSTSHFPTGSRPAERSDVAYGRNISTEVLLTETFDHSAITTLRHAVASRAADAGLVGDRLEDFVVAVNELLTNAVRHGGGLGRVALWSADDAVVCEVSDTGAGLPEAVPEKAVRPAATQPGGWGLWLAEELTDTFQLITGDGGTTVRVSSRVSLRES</sequence>
<evidence type="ECO:0000313" key="4">
    <source>
        <dbReference type="EMBL" id="GIF24646.1"/>
    </source>
</evidence>
<feature type="domain" description="Histidine kinase/HSP90-like ATPase" evidence="3">
    <location>
        <begin position="48"/>
        <end position="160"/>
    </location>
</feature>
<accession>A0A919NT10</accession>
<evidence type="ECO:0000259" key="3">
    <source>
        <dbReference type="Pfam" id="PF13581"/>
    </source>
</evidence>
<reference evidence="4" key="1">
    <citation type="submission" date="2021-01" db="EMBL/GenBank/DDBJ databases">
        <title>Whole genome shotgun sequence of Actinoplanes tereljensis NBRC 105297.</title>
        <authorList>
            <person name="Komaki H."/>
            <person name="Tamura T."/>
        </authorList>
    </citation>
    <scope>NUCLEOTIDE SEQUENCE</scope>
    <source>
        <strain evidence="4">NBRC 105297</strain>
    </source>
</reference>
<dbReference type="Gene3D" id="3.30.565.10">
    <property type="entry name" value="Histidine kinase-like ATPase, C-terminal domain"/>
    <property type="match status" value="1"/>
</dbReference>
<comment type="caution">
    <text evidence="4">The sequence shown here is derived from an EMBL/GenBank/DDBJ whole genome shotgun (WGS) entry which is preliminary data.</text>
</comment>
<dbReference type="AlphaFoldDB" id="A0A919NT10"/>
<dbReference type="Proteomes" id="UP000623608">
    <property type="component" value="Unassembled WGS sequence"/>
</dbReference>
<dbReference type="CDD" id="cd16936">
    <property type="entry name" value="HATPase_RsbW-like"/>
    <property type="match status" value="1"/>
</dbReference>
<dbReference type="EMBL" id="BOMY01000046">
    <property type="protein sequence ID" value="GIF24646.1"/>
    <property type="molecule type" value="Genomic_DNA"/>
</dbReference>
<evidence type="ECO:0000256" key="1">
    <source>
        <dbReference type="ARBA" id="ARBA00022527"/>
    </source>
</evidence>
<gene>
    <name evidence="4" type="ORF">Ate02nite_73760</name>
</gene>
<dbReference type="GO" id="GO:0004674">
    <property type="term" value="F:protein serine/threonine kinase activity"/>
    <property type="evidence" value="ECO:0007669"/>
    <property type="project" value="UniProtKB-KW"/>
</dbReference>
<organism evidence="4 5">
    <name type="scientific">Paractinoplanes tereljensis</name>
    <dbReference type="NCBI Taxonomy" id="571912"/>
    <lineage>
        <taxon>Bacteria</taxon>
        <taxon>Bacillati</taxon>
        <taxon>Actinomycetota</taxon>
        <taxon>Actinomycetes</taxon>
        <taxon>Micromonosporales</taxon>
        <taxon>Micromonosporaceae</taxon>
        <taxon>Paractinoplanes</taxon>
    </lineage>
</organism>
<keyword evidence="1" id="KW-0723">Serine/threonine-protein kinase</keyword>
<dbReference type="PANTHER" id="PTHR35526:SF3">
    <property type="entry name" value="ANTI-SIGMA-F FACTOR RSBW"/>
    <property type="match status" value="1"/>
</dbReference>
<dbReference type="SUPFAM" id="SSF55874">
    <property type="entry name" value="ATPase domain of HSP90 chaperone/DNA topoisomerase II/histidine kinase"/>
    <property type="match status" value="1"/>
</dbReference>